<gene>
    <name evidence="2" type="ORF">N328_02719</name>
</gene>
<dbReference type="AlphaFoldDB" id="A0A093HRR3"/>
<feature type="region of interest" description="Disordered" evidence="1">
    <location>
        <begin position="1"/>
        <end position="79"/>
    </location>
</feature>
<protein>
    <submittedName>
        <fullName evidence="2">Uncharacterized protein</fullName>
    </submittedName>
</protein>
<evidence type="ECO:0000313" key="3">
    <source>
        <dbReference type="Proteomes" id="UP000054313"/>
    </source>
</evidence>
<sequence>ASLAGLTSTATIAAGKAEEVTAPGGDGDSITAEDAASSSRGGGSHNGAPQEGAEDGSGQGHHHRRGLGDDDGVLALPDTGLIAAVSQ</sequence>
<dbReference type="Proteomes" id="UP000054313">
    <property type="component" value="Unassembled WGS sequence"/>
</dbReference>
<proteinExistence type="predicted"/>
<feature type="non-terminal residue" evidence="2">
    <location>
        <position position="1"/>
    </location>
</feature>
<keyword evidence="3" id="KW-1185">Reference proteome</keyword>
<dbReference type="EMBL" id="KK633689">
    <property type="protein sequence ID" value="KFV57228.1"/>
    <property type="molecule type" value="Genomic_DNA"/>
</dbReference>
<name>A0A093HRR3_GAVST</name>
<accession>A0A093HRR3</accession>
<feature type="non-terminal residue" evidence="2">
    <location>
        <position position="87"/>
    </location>
</feature>
<reference evidence="2 3" key="1">
    <citation type="submission" date="2014-04" db="EMBL/GenBank/DDBJ databases">
        <title>Genome evolution of avian class.</title>
        <authorList>
            <person name="Zhang G."/>
            <person name="Li C."/>
        </authorList>
    </citation>
    <scope>NUCLEOTIDE SEQUENCE [LARGE SCALE GENOMIC DNA]</scope>
    <source>
        <strain evidence="2">BGI_N328</strain>
    </source>
</reference>
<organism evidence="2 3">
    <name type="scientific">Gavia stellata</name>
    <name type="common">Red-throated diver</name>
    <name type="synonym">Colymbus stellatus</name>
    <dbReference type="NCBI Taxonomy" id="37040"/>
    <lineage>
        <taxon>Eukaryota</taxon>
        <taxon>Metazoa</taxon>
        <taxon>Chordata</taxon>
        <taxon>Craniata</taxon>
        <taxon>Vertebrata</taxon>
        <taxon>Euteleostomi</taxon>
        <taxon>Archelosauria</taxon>
        <taxon>Archosauria</taxon>
        <taxon>Dinosauria</taxon>
        <taxon>Saurischia</taxon>
        <taxon>Theropoda</taxon>
        <taxon>Coelurosauria</taxon>
        <taxon>Aves</taxon>
        <taxon>Neognathae</taxon>
        <taxon>Neoaves</taxon>
        <taxon>Aequornithes</taxon>
        <taxon>Gaviiformes</taxon>
        <taxon>Gaviidae</taxon>
        <taxon>Gavia</taxon>
    </lineage>
</organism>
<evidence type="ECO:0000256" key="1">
    <source>
        <dbReference type="SAM" id="MobiDB-lite"/>
    </source>
</evidence>
<evidence type="ECO:0000313" key="2">
    <source>
        <dbReference type="EMBL" id="KFV57228.1"/>
    </source>
</evidence>
<feature type="compositionally biased region" description="Polar residues" evidence="1">
    <location>
        <begin position="1"/>
        <end position="11"/>
    </location>
</feature>